<dbReference type="GO" id="GO:0005576">
    <property type="term" value="C:extracellular region"/>
    <property type="evidence" value="ECO:0007669"/>
    <property type="project" value="InterPro"/>
</dbReference>
<feature type="chain" id="PRO_5034385125" evidence="1">
    <location>
        <begin position="23"/>
        <end position="130"/>
    </location>
</feature>
<feature type="domain" description="Killer toxin Kp4" evidence="2">
    <location>
        <begin position="12"/>
        <end position="129"/>
    </location>
</feature>
<gene>
    <name evidence="3" type="ORF">AOQ84DRAFT_281582</name>
</gene>
<sequence>MHASFLTTLAVTALAVLSSANAKGINCEGSSDCGLSDAPSMGELVSIIEDSVPDDQFYANGEHIVCIESGSRAYSICAFCQMSGGAPGSSIKVLARELLAHGCQNCGSIPLFYPGDNNVADGELTFNAVR</sequence>
<evidence type="ECO:0000259" key="2">
    <source>
        <dbReference type="Pfam" id="PF09044"/>
    </source>
</evidence>
<keyword evidence="1" id="KW-0732">Signal</keyword>
<dbReference type="InterPro" id="IPR011329">
    <property type="entry name" value="Killer_tox_Kp4/SMK"/>
</dbReference>
<accession>A0A8E2JYV3</accession>
<feature type="signal peptide" evidence="1">
    <location>
        <begin position="1"/>
        <end position="22"/>
    </location>
</feature>
<dbReference type="SUPFAM" id="SSF55221">
    <property type="entry name" value="Yeast killer toxins"/>
    <property type="match status" value="1"/>
</dbReference>
<dbReference type="OrthoDB" id="4177994at2759"/>
<dbReference type="Pfam" id="PF09044">
    <property type="entry name" value="Kp4"/>
    <property type="match status" value="1"/>
</dbReference>
<dbReference type="Proteomes" id="UP000250140">
    <property type="component" value="Unassembled WGS sequence"/>
</dbReference>
<keyword evidence="4" id="KW-1185">Reference proteome</keyword>
<protein>
    <submittedName>
        <fullName evidence="3">Killer toxin</fullName>
    </submittedName>
</protein>
<dbReference type="InterPro" id="IPR015131">
    <property type="entry name" value="Killer_tox_Kp4"/>
</dbReference>
<proteinExistence type="predicted"/>
<dbReference type="AlphaFoldDB" id="A0A8E2JYV3"/>
<name>A0A8E2JYV3_9PEZI</name>
<organism evidence="3 4">
    <name type="scientific">Glonium stellatum</name>
    <dbReference type="NCBI Taxonomy" id="574774"/>
    <lineage>
        <taxon>Eukaryota</taxon>
        <taxon>Fungi</taxon>
        <taxon>Dikarya</taxon>
        <taxon>Ascomycota</taxon>
        <taxon>Pezizomycotina</taxon>
        <taxon>Dothideomycetes</taxon>
        <taxon>Pleosporomycetidae</taxon>
        <taxon>Gloniales</taxon>
        <taxon>Gloniaceae</taxon>
        <taxon>Glonium</taxon>
    </lineage>
</organism>
<evidence type="ECO:0000256" key="1">
    <source>
        <dbReference type="SAM" id="SignalP"/>
    </source>
</evidence>
<dbReference type="EMBL" id="KV748603">
    <property type="protein sequence ID" value="OCL14192.1"/>
    <property type="molecule type" value="Genomic_DNA"/>
</dbReference>
<evidence type="ECO:0000313" key="4">
    <source>
        <dbReference type="Proteomes" id="UP000250140"/>
    </source>
</evidence>
<evidence type="ECO:0000313" key="3">
    <source>
        <dbReference type="EMBL" id="OCL14192.1"/>
    </source>
</evidence>
<dbReference type="Gene3D" id="3.30.430.10">
    <property type="entry name" value="Killer Toxin P4, subunit A"/>
    <property type="match status" value="1"/>
</dbReference>
<reference evidence="3 4" key="1">
    <citation type="journal article" date="2016" name="Nat. Commun.">
        <title>Ectomycorrhizal ecology is imprinted in the genome of the dominant symbiotic fungus Cenococcum geophilum.</title>
        <authorList>
            <consortium name="DOE Joint Genome Institute"/>
            <person name="Peter M."/>
            <person name="Kohler A."/>
            <person name="Ohm R.A."/>
            <person name="Kuo A."/>
            <person name="Krutzmann J."/>
            <person name="Morin E."/>
            <person name="Arend M."/>
            <person name="Barry K.W."/>
            <person name="Binder M."/>
            <person name="Choi C."/>
            <person name="Clum A."/>
            <person name="Copeland A."/>
            <person name="Grisel N."/>
            <person name="Haridas S."/>
            <person name="Kipfer T."/>
            <person name="LaButti K."/>
            <person name="Lindquist E."/>
            <person name="Lipzen A."/>
            <person name="Maire R."/>
            <person name="Meier B."/>
            <person name="Mihaltcheva S."/>
            <person name="Molinier V."/>
            <person name="Murat C."/>
            <person name="Poggeler S."/>
            <person name="Quandt C.A."/>
            <person name="Sperisen C."/>
            <person name="Tritt A."/>
            <person name="Tisserant E."/>
            <person name="Crous P.W."/>
            <person name="Henrissat B."/>
            <person name="Nehls U."/>
            <person name="Egli S."/>
            <person name="Spatafora J.W."/>
            <person name="Grigoriev I.V."/>
            <person name="Martin F.M."/>
        </authorList>
    </citation>
    <scope>NUCLEOTIDE SEQUENCE [LARGE SCALE GENOMIC DNA]</scope>
    <source>
        <strain evidence="3 4">CBS 207.34</strain>
    </source>
</reference>